<dbReference type="PANTHER" id="PTHR43265:SF1">
    <property type="entry name" value="ESTERASE ESTD"/>
    <property type="match status" value="1"/>
</dbReference>
<reference evidence="3" key="1">
    <citation type="submission" date="2020-04" db="EMBL/GenBank/DDBJ databases">
        <authorList>
            <person name="Sombolestani A."/>
        </authorList>
    </citation>
    <scope>NUCLEOTIDE SEQUENCE</scope>
    <source>
        <strain evidence="3">R71697</strain>
    </source>
</reference>
<evidence type="ECO:0000256" key="1">
    <source>
        <dbReference type="SAM" id="SignalP"/>
    </source>
</evidence>
<accession>A0A9Q2FNY6</accession>
<keyword evidence="1" id="KW-0732">Signal</keyword>
<dbReference type="RefSeq" id="WP_061929524.1">
    <property type="nucleotide sequence ID" value="NZ_JABCQN010000011.1"/>
</dbReference>
<feature type="signal peptide" evidence="1">
    <location>
        <begin position="1"/>
        <end position="23"/>
    </location>
</feature>
<keyword evidence="3" id="KW-0378">Hydrolase</keyword>
<dbReference type="SUPFAM" id="SSF53474">
    <property type="entry name" value="alpha/beta-Hydrolases"/>
    <property type="match status" value="1"/>
</dbReference>
<protein>
    <submittedName>
        <fullName evidence="3">Alpha/beta fold hydrolase</fullName>
    </submittedName>
</protein>
<dbReference type="Pfam" id="PF12146">
    <property type="entry name" value="Hydrolase_4"/>
    <property type="match status" value="1"/>
</dbReference>
<organism evidence="3 4">
    <name type="scientific">Gluconobacter japonicus</name>
    <dbReference type="NCBI Taxonomy" id="376620"/>
    <lineage>
        <taxon>Bacteria</taxon>
        <taxon>Pseudomonadati</taxon>
        <taxon>Pseudomonadota</taxon>
        <taxon>Alphaproteobacteria</taxon>
        <taxon>Acetobacterales</taxon>
        <taxon>Acetobacteraceae</taxon>
        <taxon>Gluconobacter</taxon>
    </lineage>
</organism>
<dbReference type="GO" id="GO:0052689">
    <property type="term" value="F:carboxylic ester hydrolase activity"/>
    <property type="evidence" value="ECO:0007669"/>
    <property type="project" value="TreeGrafter"/>
</dbReference>
<dbReference type="InterPro" id="IPR022742">
    <property type="entry name" value="Hydrolase_4"/>
</dbReference>
<dbReference type="PANTHER" id="PTHR43265">
    <property type="entry name" value="ESTERASE ESTD"/>
    <property type="match status" value="1"/>
</dbReference>
<dbReference type="EMBL" id="JABCQN010000011">
    <property type="protein sequence ID" value="MBF0872050.1"/>
    <property type="molecule type" value="Genomic_DNA"/>
</dbReference>
<evidence type="ECO:0000259" key="2">
    <source>
        <dbReference type="Pfam" id="PF12146"/>
    </source>
</evidence>
<dbReference type="AlphaFoldDB" id="A0A9Q2FNY6"/>
<sequence length="321" mass="34350">MYRFRRYLFLLGLFSLPLSTALAATESSVEAPGPQGVLAGTFLNAGAKRPVVLLIPGSGATDRNGDSLTSIKPATLRLLAEGLAEHEISSVRIDKRGMFGSARAIPDANNVTIHEYVTDVQSWINTIQHQTGISCVWVAGHSEGALVALASASSVKPLCGLILLSAPGRSIGEILRSQLHAAPGTQSLLPQIDGALNDLEAGKTVDPQTLHPGLRTLFRSNVQHYLMDEMRYDPAKLVAVYQGPTMLVQGGRDTQISPTVDFDLLKAATPKADALYLPEANHMLKDVQGAGKADFMKAYTDSTVPLDPKLVPHIAEFVLSH</sequence>
<dbReference type="GeneID" id="81475921"/>
<feature type="domain" description="Serine aminopeptidase S33" evidence="2">
    <location>
        <begin position="79"/>
        <end position="284"/>
    </location>
</feature>
<gene>
    <name evidence="3" type="ORF">HKD32_14590</name>
</gene>
<name>A0A9Q2FNY6_GLUJA</name>
<dbReference type="InterPro" id="IPR053145">
    <property type="entry name" value="AB_hydrolase_Est10"/>
</dbReference>
<evidence type="ECO:0000313" key="4">
    <source>
        <dbReference type="Proteomes" id="UP000661006"/>
    </source>
</evidence>
<evidence type="ECO:0000313" key="3">
    <source>
        <dbReference type="EMBL" id="MBF0872050.1"/>
    </source>
</evidence>
<proteinExistence type="predicted"/>
<dbReference type="InterPro" id="IPR029058">
    <property type="entry name" value="AB_hydrolase_fold"/>
</dbReference>
<dbReference type="Proteomes" id="UP000661006">
    <property type="component" value="Unassembled WGS sequence"/>
</dbReference>
<feature type="chain" id="PRO_5040210314" evidence="1">
    <location>
        <begin position="24"/>
        <end position="321"/>
    </location>
</feature>
<dbReference type="Gene3D" id="3.40.50.1820">
    <property type="entry name" value="alpha/beta hydrolase"/>
    <property type="match status" value="1"/>
</dbReference>
<comment type="caution">
    <text evidence="3">The sequence shown here is derived from an EMBL/GenBank/DDBJ whole genome shotgun (WGS) entry which is preliminary data.</text>
</comment>
<reference evidence="3" key="2">
    <citation type="submission" date="2020-11" db="EMBL/GenBank/DDBJ databases">
        <title>Description of novel Gluconobacter species.</title>
        <authorList>
            <person name="Cleenwerck I."/>
            <person name="Cnockaert M."/>
            <person name="Borremans W."/>
            <person name="Wieme A.D."/>
            <person name="De Vuyst L."/>
            <person name="Vandamme P."/>
        </authorList>
    </citation>
    <scope>NUCLEOTIDE SEQUENCE</scope>
    <source>
        <strain evidence="3">R71697</strain>
    </source>
</reference>